<dbReference type="InterPro" id="IPR046351">
    <property type="entry name" value="UTP4"/>
</dbReference>
<feature type="compositionally biased region" description="Basic and acidic residues" evidence="1">
    <location>
        <begin position="12"/>
        <end position="39"/>
    </location>
</feature>
<dbReference type="InterPro" id="IPR036322">
    <property type="entry name" value="WD40_repeat_dom_sf"/>
</dbReference>
<dbReference type="SMART" id="SM00320">
    <property type="entry name" value="WD40"/>
    <property type="match status" value="6"/>
</dbReference>
<evidence type="ECO:0000313" key="3">
    <source>
        <dbReference type="Proteomes" id="UP001153069"/>
    </source>
</evidence>
<evidence type="ECO:0000313" key="2">
    <source>
        <dbReference type="EMBL" id="CAB9497808.1"/>
    </source>
</evidence>
<dbReference type="Proteomes" id="UP001153069">
    <property type="component" value="Unassembled WGS sequence"/>
</dbReference>
<dbReference type="SUPFAM" id="SSF50978">
    <property type="entry name" value="WD40 repeat-like"/>
    <property type="match status" value="2"/>
</dbReference>
<dbReference type="EMBL" id="CAICTM010000026">
    <property type="protein sequence ID" value="CAB9497808.1"/>
    <property type="molecule type" value="Genomic_DNA"/>
</dbReference>
<feature type="compositionally biased region" description="Basic residues" evidence="1">
    <location>
        <begin position="1"/>
        <end position="11"/>
    </location>
</feature>
<comment type="caution">
    <text evidence="2">The sequence shown here is derived from an EMBL/GenBank/DDBJ whole genome shotgun (WGS) entry which is preliminary data.</text>
</comment>
<dbReference type="PANTHER" id="PTHR44163:SF1">
    <property type="entry name" value="U3 SMALL NUCLEOLAR RNA-ASSOCIATED PROTEIN 4 HOMOLOG"/>
    <property type="match status" value="1"/>
</dbReference>
<dbReference type="PANTHER" id="PTHR44163">
    <property type="entry name" value="U3 SMALL NUCLEOLAR RNA-ASSOCIATED PROTEIN 4 HOMOLOG"/>
    <property type="match status" value="1"/>
</dbReference>
<dbReference type="GO" id="GO:0003723">
    <property type="term" value="F:RNA binding"/>
    <property type="evidence" value="ECO:0007669"/>
    <property type="project" value="TreeGrafter"/>
</dbReference>
<name>A0A9N8D7G1_9STRA</name>
<reference evidence="2" key="1">
    <citation type="submission" date="2020-06" db="EMBL/GenBank/DDBJ databases">
        <authorList>
            <consortium name="Plant Systems Biology data submission"/>
        </authorList>
    </citation>
    <scope>NUCLEOTIDE SEQUENCE</scope>
    <source>
        <strain evidence="2">D6</strain>
    </source>
</reference>
<evidence type="ECO:0000256" key="1">
    <source>
        <dbReference type="SAM" id="MobiDB-lite"/>
    </source>
</evidence>
<dbReference type="OrthoDB" id="8883818at2759"/>
<protein>
    <submittedName>
        <fullName evidence="2">RNA-associated protein 4 homolog</fullName>
    </submittedName>
</protein>
<feature type="region of interest" description="Disordered" evidence="1">
    <location>
        <begin position="1"/>
        <end position="50"/>
    </location>
</feature>
<gene>
    <name evidence="2" type="ORF">SEMRO_26_G017510.1</name>
</gene>
<dbReference type="InterPro" id="IPR015943">
    <property type="entry name" value="WD40/YVTN_repeat-like_dom_sf"/>
</dbReference>
<organism evidence="2 3">
    <name type="scientific">Seminavis robusta</name>
    <dbReference type="NCBI Taxonomy" id="568900"/>
    <lineage>
        <taxon>Eukaryota</taxon>
        <taxon>Sar</taxon>
        <taxon>Stramenopiles</taxon>
        <taxon>Ochrophyta</taxon>
        <taxon>Bacillariophyta</taxon>
        <taxon>Bacillariophyceae</taxon>
        <taxon>Bacillariophycidae</taxon>
        <taxon>Naviculales</taxon>
        <taxon>Naviculaceae</taxon>
        <taxon>Seminavis</taxon>
    </lineage>
</organism>
<dbReference type="GO" id="GO:0032040">
    <property type="term" value="C:small-subunit processome"/>
    <property type="evidence" value="ECO:0007669"/>
    <property type="project" value="TreeGrafter"/>
</dbReference>
<sequence length="863" mass="94638">MAVKQKRSPKSRRQDDPEKPDEQNDAVMKDAETTSEEKPLPTPTTTSASMDLTVHRLRHLDYIPRPIVCARATPPLDDDSVSFVALSRENGSIEVKAPNEKFRTITEIASLKEKIVSVMAWTCGICGVDSSSTNDNKKNDSSAKQVTCRPTLVGGSSDGTLFVVDFESGGLLGTTASGGGGVLALASLCERRAGSCCRGGSGRQCAQLVAAGCEDGSVRIFQVIKPRQHSSTKSKNPAKLELVSVIPSGSGASVLSVAWMKAETKFVLFAGVSDGTIRRFDCEDRQLTASESNLPTAWKSRLRMTVESLGRNTPTRVWTMQVLADCTVISGDSLGHIQFWDGNSGTLQKSFEQNDSNADVLDIAVTSDECKVFASGVDPRVVCIVRTAHENRKWIISQVQRPHTHDVKGITICRQRYNEGESKRTPMPPQGTTFNEVLCTGGIDTKLCTYYVGEFGKRRPTSLYPWPASPTFAQANKARVLIMRREGKIDLYKLEERPTQQPPEDAFAVPEDETLIGSIQLESACNLVCAEISDDGQYLATADALSLFLFRIKYVSEGDRTSMIPEKLSLNAKVRGSVVAMKWLGDDKLVAATSEGSFHFIKMPSKDADSSTKCSQTMIAKQKTTKVQQKKPLFPIHAIAISKDNKWLAGLQSGFDCCHICVFSLEDGNTCQPWWSVPDLEAPVTALRFLDASGGRPTQLAVSCSNYAFYCFDILARQLCPWSETAGVPVSKHLPPELLNRNDFPVRLASNPACPAKVLLGSFGAFAVIDMDQKIPKRCRLAPVDHHVRKWGKRKRSLSGAESTKEGPKNSEAGTEPAILCLRYNSILWLDFIAENEMVIVEQPWLKVISSFPEAMERKIFGS</sequence>
<accession>A0A9N8D7G1</accession>
<dbReference type="AlphaFoldDB" id="A0A9N8D7G1"/>
<dbReference type="GO" id="GO:0030686">
    <property type="term" value="C:90S preribosome"/>
    <property type="evidence" value="ECO:0007669"/>
    <property type="project" value="InterPro"/>
</dbReference>
<feature type="region of interest" description="Disordered" evidence="1">
    <location>
        <begin position="792"/>
        <end position="812"/>
    </location>
</feature>
<proteinExistence type="predicted"/>
<keyword evidence="3" id="KW-1185">Reference proteome</keyword>
<dbReference type="InterPro" id="IPR001680">
    <property type="entry name" value="WD40_rpt"/>
</dbReference>
<dbReference type="GO" id="GO:0000462">
    <property type="term" value="P:maturation of SSU-rRNA from tricistronic rRNA transcript (SSU-rRNA, 5.8S rRNA, LSU-rRNA)"/>
    <property type="evidence" value="ECO:0007669"/>
    <property type="project" value="InterPro"/>
</dbReference>
<dbReference type="Gene3D" id="2.130.10.10">
    <property type="entry name" value="YVTN repeat-like/Quinoprotein amine dehydrogenase"/>
    <property type="match status" value="3"/>
</dbReference>
<dbReference type="GO" id="GO:0034455">
    <property type="term" value="C:t-UTP complex"/>
    <property type="evidence" value="ECO:0007669"/>
    <property type="project" value="TreeGrafter"/>
</dbReference>